<keyword evidence="3" id="KW-1185">Reference proteome</keyword>
<comment type="caution">
    <text evidence="2">The sequence shown here is derived from an EMBL/GenBank/DDBJ whole genome shotgun (WGS) entry which is preliminary data.</text>
</comment>
<evidence type="ECO:0000313" key="3">
    <source>
        <dbReference type="Proteomes" id="UP001153069"/>
    </source>
</evidence>
<dbReference type="AlphaFoldDB" id="A0A9N8D9E0"/>
<sequence>MIKSSVNIPLLVHLGFLWLAAAVVLPVVEANQQLGHGSLRRLDVEANGTIMEGTAVPTLAEETIFDETAIDESDVACGYTVCPMGSLCCGNTFCVTDSSLCSITSATPNPTISVPMTGAPTEAPSSSPVTPVVPPNNDLCTTAEGPLTVTPQSLDGSLENRILGTTTGATAQSELRRCGGTISSPSVWYTVVGNGAKLAASTCWPGTDLDTQISVFRAGNTSLSCDDSDTDNLVCIGGNDDAAGATCDIKPFASRMIWKSEVGVTYYILVHGFVSRVGDFELNVEGTNDQCQYALQLQVGDTVRGDTIPAALPFEGVFNNCGGTGLIGGGPALWYHVVGTGSTLQATACPDPNSIRPVRISMFEASCDNSDSCVGGADPDSGCATYEWDSQAGTNYYILVHSQAPYAAGYFDLTISNNNNNIGPDVGVGRGQPDMEWP</sequence>
<accession>A0A9N8D9E0</accession>
<feature type="chain" id="PRO_5040468486" evidence="1">
    <location>
        <begin position="31"/>
        <end position="438"/>
    </location>
</feature>
<protein>
    <submittedName>
        <fullName evidence="2">CHU large protein</fullName>
    </submittedName>
</protein>
<name>A0A9N8D9E0_9STRA</name>
<evidence type="ECO:0000313" key="2">
    <source>
        <dbReference type="EMBL" id="CAB9496621.1"/>
    </source>
</evidence>
<dbReference type="Proteomes" id="UP001153069">
    <property type="component" value="Unassembled WGS sequence"/>
</dbReference>
<evidence type="ECO:0000256" key="1">
    <source>
        <dbReference type="SAM" id="SignalP"/>
    </source>
</evidence>
<gene>
    <name evidence="2" type="ORF">SEMRO_7_G005910.1</name>
</gene>
<dbReference type="EMBL" id="CAICTM010000007">
    <property type="protein sequence ID" value="CAB9496621.1"/>
    <property type="molecule type" value="Genomic_DNA"/>
</dbReference>
<keyword evidence="1" id="KW-0732">Signal</keyword>
<proteinExistence type="predicted"/>
<reference evidence="2" key="1">
    <citation type="submission" date="2020-06" db="EMBL/GenBank/DDBJ databases">
        <authorList>
            <consortium name="Plant Systems Biology data submission"/>
        </authorList>
    </citation>
    <scope>NUCLEOTIDE SEQUENCE</scope>
    <source>
        <strain evidence="2">D6</strain>
    </source>
</reference>
<feature type="signal peptide" evidence="1">
    <location>
        <begin position="1"/>
        <end position="30"/>
    </location>
</feature>
<organism evidence="2 3">
    <name type="scientific">Seminavis robusta</name>
    <dbReference type="NCBI Taxonomy" id="568900"/>
    <lineage>
        <taxon>Eukaryota</taxon>
        <taxon>Sar</taxon>
        <taxon>Stramenopiles</taxon>
        <taxon>Ochrophyta</taxon>
        <taxon>Bacillariophyta</taxon>
        <taxon>Bacillariophyceae</taxon>
        <taxon>Bacillariophycidae</taxon>
        <taxon>Naviculales</taxon>
        <taxon>Naviculaceae</taxon>
        <taxon>Seminavis</taxon>
    </lineage>
</organism>